<comment type="caution">
    <text evidence="2">The sequence shown here is derived from an EMBL/GenBank/DDBJ whole genome shotgun (WGS) entry which is preliminary data.</text>
</comment>
<evidence type="ECO:0000313" key="2">
    <source>
        <dbReference type="EMBL" id="GGY97270.1"/>
    </source>
</evidence>
<organism evidence="2 3">
    <name type="scientific">Streptomyces poonensis</name>
    <dbReference type="NCBI Taxonomy" id="68255"/>
    <lineage>
        <taxon>Bacteria</taxon>
        <taxon>Bacillati</taxon>
        <taxon>Actinomycetota</taxon>
        <taxon>Actinomycetes</taxon>
        <taxon>Kitasatosporales</taxon>
        <taxon>Streptomycetaceae</taxon>
        <taxon>Streptomyces</taxon>
    </lineage>
</organism>
<dbReference type="Proteomes" id="UP000622166">
    <property type="component" value="Unassembled WGS sequence"/>
</dbReference>
<name>A0A918PB40_9ACTN</name>
<sequence>MRQIESDDLAAVLGQPPHQRGAEHAAAARDHYAGKHVGTSVLVARRRWWFTPWLTTGDDTSGSVGAPAAATRWHMTPAYDHAKSMHVEENCFTLIPFVASCEEAGERRNGAAVGAGGPCNRNDDMELGGE</sequence>
<reference evidence="2" key="2">
    <citation type="submission" date="2020-09" db="EMBL/GenBank/DDBJ databases">
        <authorList>
            <person name="Sun Q."/>
            <person name="Ohkuma M."/>
        </authorList>
    </citation>
    <scope>NUCLEOTIDE SEQUENCE</scope>
    <source>
        <strain evidence="2">JCM 4815</strain>
    </source>
</reference>
<feature type="region of interest" description="Disordered" evidence="1">
    <location>
        <begin position="108"/>
        <end position="130"/>
    </location>
</feature>
<gene>
    <name evidence="2" type="ORF">GCM10010365_14620</name>
</gene>
<reference evidence="2" key="1">
    <citation type="journal article" date="2014" name="Int. J. Syst. Evol. Microbiol.">
        <title>Complete genome sequence of Corynebacterium casei LMG S-19264T (=DSM 44701T), isolated from a smear-ripened cheese.</title>
        <authorList>
            <consortium name="US DOE Joint Genome Institute (JGI-PGF)"/>
            <person name="Walter F."/>
            <person name="Albersmeier A."/>
            <person name="Kalinowski J."/>
            <person name="Ruckert C."/>
        </authorList>
    </citation>
    <scope>NUCLEOTIDE SEQUENCE</scope>
    <source>
        <strain evidence="2">JCM 4815</strain>
    </source>
</reference>
<keyword evidence="3" id="KW-1185">Reference proteome</keyword>
<evidence type="ECO:0000313" key="3">
    <source>
        <dbReference type="Proteomes" id="UP000622166"/>
    </source>
</evidence>
<proteinExistence type="predicted"/>
<evidence type="ECO:0000256" key="1">
    <source>
        <dbReference type="SAM" id="MobiDB-lite"/>
    </source>
</evidence>
<protein>
    <submittedName>
        <fullName evidence="2">Uncharacterized protein</fullName>
    </submittedName>
</protein>
<dbReference type="EMBL" id="BMVW01000002">
    <property type="protein sequence ID" value="GGY97270.1"/>
    <property type="molecule type" value="Genomic_DNA"/>
</dbReference>
<accession>A0A918PB40</accession>
<dbReference type="AlphaFoldDB" id="A0A918PB40"/>